<sequence>MREACRICGRQLCGNQRRWIFHPAARVSLQALLSHALGRPLSRDGRGEFACSKCVFLLDRMFRFDAVIARVEALSLERLHRLLLERDRLRQGIGGLYRKNNPEDGDAPPAGPVVRVVGPEDADVSGYSDLVREDLTLSVHESWADAEPEQHQHLLPCPEARPRRCRGCAALRVADSDYEAVCRVPRRLGRRSTSCGPSSRCSDPSPGAQDPVQTPGASDATDSTLEPSCSALDTQRSPCGGTGTSPSPASSLESLDLTVGTGAPPADHEEDRREEPEEDKAQSPLCGPETLLDPLRGCEYRPPKLQGPSRIPVLLRAKVDQDLAPAPLWSGEGPADLVPQRDLRAELVEMQEDWEDHYGSWEAQEPLVTSDLSHVRKLPSLIGTAPPLRPRPTSTPDCVCVCVCVQELQERLAAMQLRPALGSGRSSAATRGTSRTSATVLAPKEEEVATRGHTHTHTHTRTRARAALRLSCDPPHLPSVALQASGAEAEVLTLQASLFQAQLELQAGQRAHGGAARTQQDLQRALQRLEADLQGALQHRRTTERHNQELRRALEELRPALLEAQRCQAEQEQERRRGGEEQEATIRQLRSSLLARDQLIEDCELLEDRQETRDRLLQKLRIRVRERDRALQRAVDDKFDYVKEKEEESRRLQRLVGEAEREAARQRGVLADNQESIAGLQLLLRARSLELQQLRESCQKLQQQQQDSEHRHVRALKERDAVISQLQVALQTHAEESQVLRSSLLLPSAPSSVLEELKLRLQLKDRLFQEVLADRTQQAQEHQEQVQELLGTLRSRDQYIQVDGEP</sequence>
<feature type="compositionally biased region" description="Polar residues" evidence="2">
    <location>
        <begin position="191"/>
        <end position="202"/>
    </location>
</feature>
<dbReference type="AlphaFoldDB" id="Q4RZ79"/>
<feature type="domain" description="Short myomegalin-like EB1 binding protein N-terminal" evidence="4">
    <location>
        <begin position="126"/>
        <end position="338"/>
    </location>
</feature>
<dbReference type="GO" id="GO:0005634">
    <property type="term" value="C:nucleus"/>
    <property type="evidence" value="ECO:0007669"/>
    <property type="project" value="InterPro"/>
</dbReference>
<dbReference type="Pfam" id="PF18615">
    <property type="entry name" value="SMYLE_N"/>
    <property type="match status" value="1"/>
</dbReference>
<dbReference type="OrthoDB" id="10255000at2759"/>
<dbReference type="GO" id="GO:0005794">
    <property type="term" value="C:Golgi apparatus"/>
    <property type="evidence" value="ECO:0007669"/>
    <property type="project" value="TreeGrafter"/>
</dbReference>
<dbReference type="GO" id="GO:0007098">
    <property type="term" value="P:centrosome cycle"/>
    <property type="evidence" value="ECO:0007669"/>
    <property type="project" value="TreeGrafter"/>
</dbReference>
<dbReference type="PANTHER" id="PTHR46501">
    <property type="entry name" value="MYOMEGALIN"/>
    <property type="match status" value="1"/>
</dbReference>
<dbReference type="InterPro" id="IPR012934">
    <property type="entry name" value="Znf_AD"/>
</dbReference>
<feature type="compositionally biased region" description="Basic and acidic residues" evidence="2">
    <location>
        <begin position="266"/>
        <end position="281"/>
    </location>
</feature>
<protein>
    <submittedName>
        <fullName evidence="5">Chromosome undetermined SCAF14956, whole genome shotgun sequence</fullName>
    </submittedName>
</protein>
<dbReference type="Pfam" id="PF07776">
    <property type="entry name" value="zf-AD"/>
    <property type="match status" value="1"/>
</dbReference>
<evidence type="ECO:0000256" key="2">
    <source>
        <dbReference type="SAM" id="MobiDB-lite"/>
    </source>
</evidence>
<dbReference type="GO" id="GO:0008270">
    <property type="term" value="F:zinc ion binding"/>
    <property type="evidence" value="ECO:0007669"/>
    <property type="project" value="InterPro"/>
</dbReference>
<feature type="coiled-coil region" evidence="1">
    <location>
        <begin position="642"/>
        <end position="711"/>
    </location>
</feature>
<accession>Q4RZ79</accession>
<proteinExistence type="predicted"/>
<dbReference type="GO" id="GO:0005813">
    <property type="term" value="C:centrosome"/>
    <property type="evidence" value="ECO:0007669"/>
    <property type="project" value="TreeGrafter"/>
</dbReference>
<feature type="coiled-coil region" evidence="1">
    <location>
        <begin position="519"/>
        <end position="582"/>
    </location>
</feature>
<keyword evidence="1" id="KW-0175">Coiled coil</keyword>
<dbReference type="GO" id="GO:1903358">
    <property type="term" value="P:regulation of Golgi organization"/>
    <property type="evidence" value="ECO:0007669"/>
    <property type="project" value="TreeGrafter"/>
</dbReference>
<dbReference type="KEGG" id="tng:GSTEN00026614G001"/>
<dbReference type="InterPro" id="IPR052593">
    <property type="entry name" value="MT-associated_AKAP9-binding"/>
</dbReference>
<dbReference type="InterPro" id="IPR040947">
    <property type="entry name" value="SMYLE_N"/>
</dbReference>
<feature type="compositionally biased region" description="Polar residues" evidence="2">
    <location>
        <begin position="211"/>
        <end position="236"/>
    </location>
</feature>
<feature type="compositionally biased region" description="Low complexity" evidence="2">
    <location>
        <begin position="422"/>
        <end position="439"/>
    </location>
</feature>
<feature type="non-terminal residue" evidence="5">
    <location>
        <position position="806"/>
    </location>
</feature>
<evidence type="ECO:0000259" key="4">
    <source>
        <dbReference type="Pfam" id="PF18615"/>
    </source>
</evidence>
<organism evidence="5">
    <name type="scientific">Tetraodon nigroviridis</name>
    <name type="common">Spotted green pufferfish</name>
    <name type="synonym">Chelonodon nigroviridis</name>
    <dbReference type="NCBI Taxonomy" id="99883"/>
    <lineage>
        <taxon>Eukaryota</taxon>
        <taxon>Metazoa</taxon>
        <taxon>Chordata</taxon>
        <taxon>Craniata</taxon>
        <taxon>Vertebrata</taxon>
        <taxon>Euteleostomi</taxon>
        <taxon>Actinopterygii</taxon>
        <taxon>Neopterygii</taxon>
        <taxon>Teleostei</taxon>
        <taxon>Neoteleostei</taxon>
        <taxon>Acanthomorphata</taxon>
        <taxon>Eupercaria</taxon>
        <taxon>Tetraodontiformes</taxon>
        <taxon>Tetradontoidea</taxon>
        <taxon>Tetraodontidae</taxon>
        <taxon>Tetraodon</taxon>
    </lineage>
</organism>
<evidence type="ECO:0000313" key="5">
    <source>
        <dbReference type="EMBL" id="CAG06303.1"/>
    </source>
</evidence>
<gene>
    <name evidence="5" type="ORF">GSTENG00026614001</name>
</gene>
<dbReference type="PANTHER" id="PTHR46501:SF2">
    <property type="entry name" value="MYOMEGALIN"/>
    <property type="match status" value="1"/>
</dbReference>
<reference evidence="5" key="2">
    <citation type="submission" date="2004-02" db="EMBL/GenBank/DDBJ databases">
        <authorList>
            <consortium name="Genoscope"/>
            <consortium name="Whitehead Institute Centre for Genome Research"/>
        </authorList>
    </citation>
    <scope>NUCLEOTIDE SEQUENCE</scope>
</reference>
<feature type="region of interest" description="Disordered" evidence="2">
    <location>
        <begin position="421"/>
        <end position="440"/>
    </location>
</feature>
<name>Q4RZ79_TETNG</name>
<feature type="domain" description="ZAD" evidence="3">
    <location>
        <begin position="5"/>
        <end position="75"/>
    </location>
</feature>
<evidence type="ECO:0000256" key="1">
    <source>
        <dbReference type="SAM" id="Coils"/>
    </source>
</evidence>
<feature type="region of interest" description="Disordered" evidence="2">
    <location>
        <begin position="189"/>
        <end position="306"/>
    </location>
</feature>
<dbReference type="GO" id="GO:0090063">
    <property type="term" value="P:positive regulation of microtubule nucleation"/>
    <property type="evidence" value="ECO:0007669"/>
    <property type="project" value="TreeGrafter"/>
</dbReference>
<dbReference type="GO" id="GO:0060090">
    <property type="term" value="F:molecular adaptor activity"/>
    <property type="evidence" value="ECO:0007669"/>
    <property type="project" value="TreeGrafter"/>
</dbReference>
<dbReference type="EMBL" id="CAAE01014956">
    <property type="protein sequence ID" value="CAG06303.1"/>
    <property type="molecule type" value="Genomic_DNA"/>
</dbReference>
<evidence type="ECO:0000259" key="3">
    <source>
        <dbReference type="Pfam" id="PF07776"/>
    </source>
</evidence>
<reference evidence="5" key="1">
    <citation type="journal article" date="2004" name="Nature">
        <title>Genome duplication in the teleost fish Tetraodon nigroviridis reveals the early vertebrate proto-karyotype.</title>
        <authorList>
            <person name="Jaillon O."/>
            <person name="Aury J.-M."/>
            <person name="Brunet F."/>
            <person name="Petit J.-L."/>
            <person name="Stange-Thomann N."/>
            <person name="Mauceli E."/>
            <person name="Bouneau L."/>
            <person name="Fischer C."/>
            <person name="Ozouf-Costaz C."/>
            <person name="Bernot A."/>
            <person name="Nicaud S."/>
            <person name="Jaffe D."/>
            <person name="Fisher S."/>
            <person name="Lutfalla G."/>
            <person name="Dossat C."/>
            <person name="Segurens B."/>
            <person name="Dasilva C."/>
            <person name="Salanoubat M."/>
            <person name="Levy M."/>
            <person name="Boudet N."/>
            <person name="Castellano S."/>
            <person name="Anthouard V."/>
            <person name="Jubin C."/>
            <person name="Castelli V."/>
            <person name="Katinka M."/>
            <person name="Vacherie B."/>
            <person name="Biemont C."/>
            <person name="Skalli Z."/>
            <person name="Cattolico L."/>
            <person name="Poulain J."/>
            <person name="De Berardinis V."/>
            <person name="Cruaud C."/>
            <person name="Duprat S."/>
            <person name="Brottier P."/>
            <person name="Coutanceau J.-P."/>
            <person name="Gouzy J."/>
            <person name="Parra G."/>
            <person name="Lardier G."/>
            <person name="Chapple C."/>
            <person name="McKernan K.J."/>
            <person name="McEwan P."/>
            <person name="Bosak S."/>
            <person name="Kellis M."/>
            <person name="Volff J.-N."/>
            <person name="Guigo R."/>
            <person name="Zody M.C."/>
            <person name="Mesirov J."/>
            <person name="Lindblad-Toh K."/>
            <person name="Birren B."/>
            <person name="Nusbaum C."/>
            <person name="Kahn D."/>
            <person name="Robinson-Rechavi M."/>
            <person name="Laudet V."/>
            <person name="Schachter V."/>
            <person name="Quetier F."/>
            <person name="Saurin W."/>
            <person name="Scarpelli C."/>
            <person name="Wincker P."/>
            <person name="Lander E.S."/>
            <person name="Weissenbach J."/>
            <person name="Roest Crollius H."/>
        </authorList>
    </citation>
    <scope>NUCLEOTIDE SEQUENCE [LARGE SCALE GENOMIC DNA]</scope>
</reference>